<keyword evidence="3" id="KW-0804">Transcription</keyword>
<dbReference type="PROSITE" id="PS01081">
    <property type="entry name" value="HTH_TETR_1"/>
    <property type="match status" value="1"/>
</dbReference>
<evidence type="ECO:0000313" key="6">
    <source>
        <dbReference type="EMBL" id="SNY73039.1"/>
    </source>
</evidence>
<dbReference type="PROSITE" id="PS50977">
    <property type="entry name" value="HTH_TETR_2"/>
    <property type="match status" value="1"/>
</dbReference>
<dbReference type="Gene3D" id="1.10.357.10">
    <property type="entry name" value="Tetracycline Repressor, domain 2"/>
    <property type="match status" value="1"/>
</dbReference>
<evidence type="ECO:0000256" key="1">
    <source>
        <dbReference type="ARBA" id="ARBA00023015"/>
    </source>
</evidence>
<dbReference type="SUPFAM" id="SSF46689">
    <property type="entry name" value="Homeodomain-like"/>
    <property type="match status" value="1"/>
</dbReference>
<dbReference type="InterPro" id="IPR001647">
    <property type="entry name" value="HTH_TetR"/>
</dbReference>
<dbReference type="InterPro" id="IPR009057">
    <property type="entry name" value="Homeodomain-like_sf"/>
</dbReference>
<keyword evidence="2 4" id="KW-0238">DNA-binding</keyword>
<evidence type="ECO:0000256" key="4">
    <source>
        <dbReference type="PROSITE-ProRule" id="PRU00335"/>
    </source>
</evidence>
<evidence type="ECO:0000256" key="3">
    <source>
        <dbReference type="ARBA" id="ARBA00023163"/>
    </source>
</evidence>
<evidence type="ECO:0000256" key="2">
    <source>
        <dbReference type="ARBA" id="ARBA00023125"/>
    </source>
</evidence>
<gene>
    <name evidence="6" type="ORF">SAMN05421748_14514</name>
</gene>
<dbReference type="GO" id="GO:0000976">
    <property type="term" value="F:transcription cis-regulatory region binding"/>
    <property type="evidence" value="ECO:0007669"/>
    <property type="project" value="TreeGrafter"/>
</dbReference>
<dbReference type="RefSeq" id="WP_245923944.1">
    <property type="nucleotide sequence ID" value="NZ_OBDY01000045.1"/>
</dbReference>
<dbReference type="Pfam" id="PF00440">
    <property type="entry name" value="TetR_N"/>
    <property type="match status" value="1"/>
</dbReference>
<feature type="domain" description="HTH tetR-type" evidence="5">
    <location>
        <begin position="7"/>
        <end position="67"/>
    </location>
</feature>
<dbReference type="GO" id="GO:0003700">
    <property type="term" value="F:DNA-binding transcription factor activity"/>
    <property type="evidence" value="ECO:0007669"/>
    <property type="project" value="TreeGrafter"/>
</dbReference>
<reference evidence="6 7" key="1">
    <citation type="submission" date="2017-09" db="EMBL/GenBank/DDBJ databases">
        <authorList>
            <person name="Ehlers B."/>
            <person name="Leendertz F.H."/>
        </authorList>
    </citation>
    <scope>NUCLEOTIDE SEQUENCE [LARGE SCALE GENOMIC DNA]</scope>
    <source>
        <strain evidence="6 7">CGMCC 4.6857</strain>
    </source>
</reference>
<feature type="DNA-binding region" description="H-T-H motif" evidence="4">
    <location>
        <begin position="30"/>
        <end position="49"/>
    </location>
</feature>
<keyword evidence="7" id="KW-1185">Reference proteome</keyword>
<dbReference type="InterPro" id="IPR050109">
    <property type="entry name" value="HTH-type_TetR-like_transc_reg"/>
</dbReference>
<dbReference type="InterPro" id="IPR023772">
    <property type="entry name" value="DNA-bd_HTH_TetR-type_CS"/>
</dbReference>
<dbReference type="Proteomes" id="UP000219612">
    <property type="component" value="Unassembled WGS sequence"/>
</dbReference>
<sequence length="192" mass="21431">MRDRKREQNRVKTVEVAWRLFMERGYDNVTVADICAAADIAPRTFHRYFAAKEDVVTDPIRRMAAIVTDHLASAPAGLAPAELISAAMREVGAFVADHREWLAALRHVARQSQHLRAAHAGVPPEQEAEIVRRLAALSGKDEDDWRVRVLVVNATGVFRVWYDDYLAGTLDDPLPRLDAMLATLTQGVPPVE</sequence>
<evidence type="ECO:0000313" key="7">
    <source>
        <dbReference type="Proteomes" id="UP000219612"/>
    </source>
</evidence>
<dbReference type="EMBL" id="OBDY01000045">
    <property type="protein sequence ID" value="SNY73039.1"/>
    <property type="molecule type" value="Genomic_DNA"/>
</dbReference>
<protein>
    <submittedName>
        <fullName evidence="6">DNA-binding transcriptional regulator, AcrR family</fullName>
    </submittedName>
</protein>
<dbReference type="AlphaFoldDB" id="A0A285KK66"/>
<organism evidence="6 7">
    <name type="scientific">Paractinoplanes atraurantiacus</name>
    <dbReference type="NCBI Taxonomy" id="1036182"/>
    <lineage>
        <taxon>Bacteria</taxon>
        <taxon>Bacillati</taxon>
        <taxon>Actinomycetota</taxon>
        <taxon>Actinomycetes</taxon>
        <taxon>Micromonosporales</taxon>
        <taxon>Micromonosporaceae</taxon>
        <taxon>Paractinoplanes</taxon>
    </lineage>
</organism>
<evidence type="ECO:0000259" key="5">
    <source>
        <dbReference type="PROSITE" id="PS50977"/>
    </source>
</evidence>
<keyword evidence="1" id="KW-0805">Transcription regulation</keyword>
<proteinExistence type="predicted"/>
<dbReference type="PANTHER" id="PTHR30055:SF234">
    <property type="entry name" value="HTH-TYPE TRANSCRIPTIONAL REGULATOR BETI"/>
    <property type="match status" value="1"/>
</dbReference>
<name>A0A285KK66_9ACTN</name>
<dbReference type="PRINTS" id="PR00455">
    <property type="entry name" value="HTHTETR"/>
</dbReference>
<dbReference type="PANTHER" id="PTHR30055">
    <property type="entry name" value="HTH-TYPE TRANSCRIPTIONAL REGULATOR RUTR"/>
    <property type="match status" value="1"/>
</dbReference>
<accession>A0A285KK66</accession>